<feature type="region of interest" description="Disordered" evidence="21">
    <location>
        <begin position="1866"/>
        <end position="1888"/>
    </location>
</feature>
<feature type="compositionally biased region" description="Low complexity" evidence="21">
    <location>
        <begin position="1835"/>
        <end position="1844"/>
    </location>
</feature>
<dbReference type="GO" id="GO:0005524">
    <property type="term" value="F:ATP binding"/>
    <property type="evidence" value="ECO:0007669"/>
    <property type="project" value="UniProtKB-UniRule"/>
</dbReference>
<feature type="compositionally biased region" description="Polar residues" evidence="21">
    <location>
        <begin position="1109"/>
        <end position="1119"/>
    </location>
</feature>
<dbReference type="GO" id="GO:0005874">
    <property type="term" value="C:microtubule"/>
    <property type="evidence" value="ECO:0007669"/>
    <property type="project" value="UniProtKB-KW"/>
</dbReference>
<dbReference type="InterPro" id="IPR044867">
    <property type="entry name" value="DEUBAD_dom"/>
</dbReference>
<evidence type="ECO:0000313" key="26">
    <source>
        <dbReference type="Proteomes" id="UP000677803"/>
    </source>
</evidence>
<feature type="compositionally biased region" description="Polar residues" evidence="21">
    <location>
        <begin position="1711"/>
        <end position="1735"/>
    </location>
</feature>
<keyword evidence="10" id="KW-0862">Zinc</keyword>
<evidence type="ECO:0000256" key="19">
    <source>
        <dbReference type="PROSITE-ProRule" id="PRU00283"/>
    </source>
</evidence>
<comment type="similarity">
    <text evidence="19">Belongs to the TRAFAC class myosin-kinesin ATPase superfamily. Kinesin family.</text>
</comment>
<dbReference type="Proteomes" id="UP000677803">
    <property type="component" value="Unassembled WGS sequence"/>
</dbReference>
<dbReference type="GO" id="GO:0007018">
    <property type="term" value="P:microtubule-based movement"/>
    <property type="evidence" value="ECO:0007669"/>
    <property type="project" value="InterPro"/>
</dbReference>
<reference evidence="25" key="1">
    <citation type="submission" date="2021-05" db="EMBL/GenBank/DDBJ databases">
        <authorList>
            <person name="Tigano A."/>
        </authorList>
    </citation>
    <scope>NUCLEOTIDE SEQUENCE</scope>
</reference>
<name>A0A8S4ADD0_9TELE</name>
<dbReference type="OrthoDB" id="9348951at2759"/>
<feature type="region of interest" description="Disordered" evidence="21">
    <location>
        <begin position="1708"/>
        <end position="1852"/>
    </location>
</feature>
<dbReference type="InterPro" id="IPR026905">
    <property type="entry name" value="ASX-like_PHD"/>
</dbReference>
<evidence type="ECO:0000256" key="13">
    <source>
        <dbReference type="ARBA" id="ARBA00023054"/>
    </source>
</evidence>
<keyword evidence="6" id="KW-0493">Microtubule</keyword>
<accession>A0A8S4ADD0</accession>
<comment type="similarity">
    <text evidence="3">Belongs to the Asx family.</text>
</comment>
<dbReference type="SUPFAM" id="SSF52540">
    <property type="entry name" value="P-loop containing nucleoside triphosphate hydrolases"/>
    <property type="match status" value="1"/>
</dbReference>
<keyword evidence="7" id="KW-0479">Metal-binding</keyword>
<evidence type="ECO:0000256" key="6">
    <source>
        <dbReference type="ARBA" id="ARBA00022701"/>
    </source>
</evidence>
<keyword evidence="12" id="KW-0805">Transcription regulation</keyword>
<evidence type="ECO:0000256" key="5">
    <source>
        <dbReference type="ARBA" id="ARBA00022491"/>
    </source>
</evidence>
<evidence type="ECO:0000259" key="24">
    <source>
        <dbReference type="PROSITE" id="PS51916"/>
    </source>
</evidence>
<feature type="compositionally biased region" description="Basic and acidic residues" evidence="21">
    <location>
        <begin position="1192"/>
        <end position="1218"/>
    </location>
</feature>
<keyword evidence="4" id="KW-0963">Cytoplasm</keyword>
<organism evidence="25 26">
    <name type="scientific">Menidia menidia</name>
    <name type="common">Atlantic silverside</name>
    <dbReference type="NCBI Taxonomy" id="238744"/>
    <lineage>
        <taxon>Eukaryota</taxon>
        <taxon>Metazoa</taxon>
        <taxon>Chordata</taxon>
        <taxon>Craniata</taxon>
        <taxon>Vertebrata</taxon>
        <taxon>Euteleostomi</taxon>
        <taxon>Actinopterygii</taxon>
        <taxon>Neopterygii</taxon>
        <taxon>Teleostei</taxon>
        <taxon>Neoteleostei</taxon>
        <taxon>Acanthomorphata</taxon>
        <taxon>Ovalentaria</taxon>
        <taxon>Atherinomorphae</taxon>
        <taxon>Atheriniformes</taxon>
        <taxon>Atherinopsidae</taxon>
        <taxon>Menidiinae</taxon>
        <taxon>Menidia</taxon>
    </lineage>
</organism>
<feature type="region of interest" description="Disordered" evidence="21">
    <location>
        <begin position="846"/>
        <end position="946"/>
    </location>
</feature>
<feature type="region of interest" description="Disordered" evidence="21">
    <location>
        <begin position="1109"/>
        <end position="1507"/>
    </location>
</feature>
<keyword evidence="11 19" id="KW-0067">ATP-binding</keyword>
<evidence type="ECO:0000256" key="9">
    <source>
        <dbReference type="ARBA" id="ARBA00022771"/>
    </source>
</evidence>
<dbReference type="GO" id="GO:0003682">
    <property type="term" value="F:chromatin binding"/>
    <property type="evidence" value="ECO:0007669"/>
    <property type="project" value="TreeGrafter"/>
</dbReference>
<comment type="caution">
    <text evidence="25">The sequence shown here is derived from an EMBL/GenBank/DDBJ whole genome shotgun (WGS) entry which is preliminary data.</text>
</comment>
<gene>
    <name evidence="25" type="ORF">MMEN_LOCUS3404</name>
</gene>
<keyword evidence="8 19" id="KW-0547">Nucleotide-binding</keyword>
<dbReference type="Pfam" id="PF00225">
    <property type="entry name" value="Kinesin"/>
    <property type="match status" value="1"/>
</dbReference>
<evidence type="ECO:0000256" key="14">
    <source>
        <dbReference type="ARBA" id="ARBA00023163"/>
    </source>
</evidence>
<keyword evidence="17" id="KW-0539">Nucleus</keyword>
<dbReference type="CDD" id="cd01371">
    <property type="entry name" value="KISc_KIF3"/>
    <property type="match status" value="1"/>
</dbReference>
<evidence type="ECO:0000256" key="20">
    <source>
        <dbReference type="SAM" id="Coils"/>
    </source>
</evidence>
<dbReference type="GO" id="GO:0008017">
    <property type="term" value="F:microtubule binding"/>
    <property type="evidence" value="ECO:0007669"/>
    <property type="project" value="InterPro"/>
</dbReference>
<dbReference type="GO" id="GO:0005871">
    <property type="term" value="C:kinesin complex"/>
    <property type="evidence" value="ECO:0007669"/>
    <property type="project" value="UniProtKB-ARBA"/>
</dbReference>
<keyword evidence="13 20" id="KW-0175">Coiled coil</keyword>
<evidence type="ECO:0000256" key="21">
    <source>
        <dbReference type="SAM" id="MobiDB-lite"/>
    </source>
</evidence>
<feature type="compositionally biased region" description="Polar residues" evidence="21">
    <location>
        <begin position="863"/>
        <end position="873"/>
    </location>
</feature>
<dbReference type="InterPro" id="IPR001752">
    <property type="entry name" value="Kinesin_motor_dom"/>
</dbReference>
<feature type="compositionally biased region" description="Polar residues" evidence="21">
    <location>
        <begin position="1154"/>
        <end position="1163"/>
    </location>
</feature>
<dbReference type="PROSITE" id="PS51913">
    <property type="entry name" value="HTH_HARE"/>
    <property type="match status" value="1"/>
</dbReference>
<dbReference type="InterPro" id="IPR024811">
    <property type="entry name" value="ASX/ASX-like"/>
</dbReference>
<feature type="coiled-coil region" evidence="20">
    <location>
        <begin position="478"/>
        <end position="516"/>
    </location>
</feature>
<evidence type="ECO:0000256" key="12">
    <source>
        <dbReference type="ARBA" id="ARBA00023015"/>
    </source>
</evidence>
<keyword evidence="16" id="KW-0206">Cytoskeleton</keyword>
<comment type="subcellular location">
    <subcellularLocation>
        <location evidence="2">Cytoplasm</location>
        <location evidence="2">Cytoskeleton</location>
    </subcellularLocation>
    <subcellularLocation>
        <location evidence="1">Nucleus</location>
    </subcellularLocation>
</comment>
<dbReference type="InterPro" id="IPR019821">
    <property type="entry name" value="Kinesin_motor_CS"/>
</dbReference>
<evidence type="ECO:0000256" key="10">
    <source>
        <dbReference type="ARBA" id="ARBA00022833"/>
    </source>
</evidence>
<proteinExistence type="inferred from homology"/>
<evidence type="ECO:0000256" key="4">
    <source>
        <dbReference type="ARBA" id="ARBA00022490"/>
    </source>
</evidence>
<feature type="binding site" evidence="19">
    <location>
        <begin position="96"/>
        <end position="103"/>
    </location>
    <ligand>
        <name>ATP</name>
        <dbReference type="ChEBI" id="CHEBI:30616"/>
    </ligand>
</feature>
<dbReference type="PRINTS" id="PR00380">
    <property type="entry name" value="KINESINHEAVY"/>
</dbReference>
<dbReference type="InterPro" id="IPR027417">
    <property type="entry name" value="P-loop_NTPase"/>
</dbReference>
<feature type="compositionally biased region" description="Polar residues" evidence="21">
    <location>
        <begin position="1461"/>
        <end position="1485"/>
    </location>
</feature>
<feature type="compositionally biased region" description="Polar residues" evidence="21">
    <location>
        <begin position="1498"/>
        <end position="1507"/>
    </location>
</feature>
<dbReference type="Gene3D" id="3.40.850.10">
    <property type="entry name" value="Kinesin motor domain"/>
    <property type="match status" value="1"/>
</dbReference>
<dbReference type="Pfam" id="PF05066">
    <property type="entry name" value="HARE-HTH"/>
    <property type="match status" value="1"/>
</dbReference>
<keyword evidence="14" id="KW-0804">Transcription</keyword>
<dbReference type="GO" id="GO:0035517">
    <property type="term" value="C:PR-DUB complex"/>
    <property type="evidence" value="ECO:0007669"/>
    <property type="project" value="TreeGrafter"/>
</dbReference>
<dbReference type="PROSITE" id="PS51916">
    <property type="entry name" value="DEUBAD"/>
    <property type="match status" value="1"/>
</dbReference>
<dbReference type="GO" id="GO:0003677">
    <property type="term" value="F:DNA binding"/>
    <property type="evidence" value="ECO:0007669"/>
    <property type="project" value="InterPro"/>
</dbReference>
<dbReference type="PROSITE" id="PS50067">
    <property type="entry name" value="KINESIN_MOTOR_2"/>
    <property type="match status" value="1"/>
</dbReference>
<evidence type="ECO:0000256" key="17">
    <source>
        <dbReference type="ARBA" id="ARBA00023242"/>
    </source>
</evidence>
<evidence type="ECO:0000256" key="15">
    <source>
        <dbReference type="ARBA" id="ARBA00023175"/>
    </source>
</evidence>
<keyword evidence="26" id="KW-1185">Reference proteome</keyword>
<keyword evidence="5" id="KW-0678">Repressor</keyword>
<dbReference type="EMBL" id="CAJRST010002224">
    <property type="protein sequence ID" value="CAG5866699.1"/>
    <property type="molecule type" value="Genomic_DNA"/>
</dbReference>
<dbReference type="GO" id="GO:0042975">
    <property type="term" value="F:peroxisome proliferator activated receptor binding"/>
    <property type="evidence" value="ECO:0007669"/>
    <property type="project" value="TreeGrafter"/>
</dbReference>
<dbReference type="InterPro" id="IPR007759">
    <property type="entry name" value="Asxl_HARE-HTH"/>
</dbReference>
<dbReference type="PANTHER" id="PTHR13578:SF11">
    <property type="entry name" value="POLYCOMB GROUP PROTEIN ASXL2-RELATED"/>
    <property type="match status" value="1"/>
</dbReference>
<keyword evidence="9" id="KW-0863">Zinc-finger</keyword>
<dbReference type="GO" id="GO:0008270">
    <property type="term" value="F:zinc ion binding"/>
    <property type="evidence" value="ECO:0007669"/>
    <property type="project" value="UniProtKB-KW"/>
</dbReference>
<dbReference type="InterPro" id="IPR036961">
    <property type="entry name" value="Kinesin_motor_dom_sf"/>
</dbReference>
<evidence type="ECO:0000256" key="8">
    <source>
        <dbReference type="ARBA" id="ARBA00022741"/>
    </source>
</evidence>
<dbReference type="GO" id="GO:0060271">
    <property type="term" value="P:cilium assembly"/>
    <property type="evidence" value="ECO:0007669"/>
    <property type="project" value="UniProtKB-ARBA"/>
</dbReference>
<keyword evidence="15 19" id="KW-0505">Motor protein</keyword>
<evidence type="ECO:0000256" key="7">
    <source>
        <dbReference type="ARBA" id="ARBA00022723"/>
    </source>
</evidence>
<evidence type="ECO:0000259" key="22">
    <source>
        <dbReference type="PROSITE" id="PS50067"/>
    </source>
</evidence>
<feature type="compositionally biased region" description="Low complexity" evidence="21">
    <location>
        <begin position="1401"/>
        <end position="1436"/>
    </location>
</feature>
<feature type="domain" description="Kinesin motor" evidence="22">
    <location>
        <begin position="9"/>
        <end position="340"/>
    </location>
</feature>
<dbReference type="GO" id="GO:0009887">
    <property type="term" value="P:animal organ morphogenesis"/>
    <property type="evidence" value="ECO:0007669"/>
    <property type="project" value="TreeGrafter"/>
</dbReference>
<evidence type="ECO:0000256" key="18">
    <source>
        <dbReference type="ARBA" id="ARBA00073261"/>
    </source>
</evidence>
<dbReference type="Pfam" id="PF13919">
    <property type="entry name" value="ASXH"/>
    <property type="match status" value="1"/>
</dbReference>
<evidence type="ECO:0000256" key="11">
    <source>
        <dbReference type="ARBA" id="ARBA00022840"/>
    </source>
</evidence>
<dbReference type="PROSITE" id="PS00411">
    <property type="entry name" value="KINESIN_MOTOR_1"/>
    <property type="match status" value="1"/>
</dbReference>
<dbReference type="InterPro" id="IPR028020">
    <property type="entry name" value="ASX_DEUBAD_dom"/>
</dbReference>
<feature type="compositionally biased region" description="Low complexity" evidence="21">
    <location>
        <begin position="927"/>
        <end position="936"/>
    </location>
</feature>
<sequence length="1933" mass="213820">MSKARRSEAVRVVVRCRPISRREEMTRCENILELDDRLGQITIRNPKAPPDEPMKVFTFDSVYGWNSKQSDIYDDAVRPLVDSVLQGFNGTIFAYGQTGTGKTFTMHGVSNDPERRGVILNSFEHIFTQISRSQNQKYLVRSSYLEIYQEEIRDLLCKDNSKKLELKENPESGVYVKDLSTVVTKNATEIEHVMNIGNQSRSVGFTNMNERSSRSHAIFLVTVECSQTGPDGEDHIRVGKLNMVDLAGSERQSKTGAKGKRLKEAAKINLSLSALGNVISALADGKSTHVPYRDSKLTRLLQDSLGGNAKTVMIATVGPSHKNFDESLATLRYASRAKKIKNKPRINEDPKDALLREFQQEIARLKAQLEERGMLAKERRRKRHSKRLSKYMEEEILREKGAEMWQSAEEEDGKHCKEEEVDNPKALTCQRSSEKIKHLSVNRRSVEDMEWDQDAVEKIIEKYKAMESKLLVGGKTIIDHTNEQQKMLEMKRQEIAEQIRREREIQQQMMLQEEETLEIRETFSSLQQEVEHKTKKLKRLYTSLRLLRGEMKDMINEQITTRQELEETQNDLTRELKYKYLLIENFIPPEEKNKIMSRLLFDCEEDQWSLQPVLPSESTPTQVKRRPLSAVGYKRPISQYAQMAVASATGAPSRYQAENIMLLELDMSPPTMFTLNLDGAHMERAFSPRLLQDLLVSVPVRERAASTSRVSGTTSSICDILFIIHYPDIRTSELLSSPEAKTILCCLSFSWRTSTMRERQKKKKGRTWAEAAKTVLEKYPNTPMSHKEILQVIQRERLKEISGTSPLACLNAMLHTNSRGEEGIFYKVPGRMGVYTLKKDISEVAKELSEEGSDDSSDNLSDTQSIENSSGISQEGRRGRWMRRGTVEVPSKLQSQPSSPQPRCSSPPVTASKLISPSQKHSKKALKQALKQQQQRNQRRQVGMPAVSSPRLLLKTLKDMTDNITTKTGQIKRTKCKIDVETPDSILVNTNLRALINKHTFSVLPSDCQQRLLKLLPEVDRQACLDGLLKVTSSALNNEFFTSAAQSWKERLAEGEFTPELQLRMRQEIEKEKKVEHWKEAFFENYYGENSGLSFEESKELTKADLNQLQRARPVTQTQEDTKHTKTSWQTDGALKDIKATQRSQEPLRASPGQKGSVSTSEPMRTRRSQFAEDCKLNTYGHSGSSVAVRTAEAEKQGSARTPPEKEQKEGTEEKKAELPQLPVKESPLLKPSSDLKEDQPMPVVKPVVESEKVLSGPSGPTEAVKRKSVSETDSELTPEKRSRLSSVSSVSSVSSASPSASSTSSPATPSPTNQRVPPLKIPVSRILSVPVSPNQVSPRTPLPTPLSSPGRTGARTLADIKAKAQLARAQRAAAAAVSSASKGAVPGPGPGGGSSEHRQSSPSLSPASPQASHRLPTTSSSSSQSSTPSPRPSDSFGHLSPNPIPTSLPGKTDNKHKSHSASAVCTGSNSIQKGSNGSTQPSSKQHSKEQEILASGGASTRPSSCIPANNPLVTQLLQGKEVPLEQILPKPLSKVEVKTSNLPTVSCMKTSHSVEHTVGKPTPQPLGQAGQVGVFSEYTKLHKELPDKETQEQILQALMQRKVQQSQPYGGLGPQPTAYKVHQMMQAEERQDRPRISGSFLLRKRVPRPAMTGHYLLNVSTYGRGSEGKRLQLSVLPNKSACSLKIESTEGEEVAKEKEPAKKVFLSVSGVKTEQQGHSITNSDETAGSHQLSGIKTEPEPGSEDNAAGGHENSTSAKAKDASPFPQSRRRHLEHRNTNQGNSEPYPTPADPSHQRPAAFQSQKSRDNPEPAVASCYGGTINMSVPHNRSHSIGGTASSAATAEPDSGGIHGSVMSFSVTVTTIPAGHSLDPSGQGEPSPEQSFIEGPGMEDVQSKCYCRLKAMIMCKGCGAFCHDDCIGPSKLCVSCLVVR</sequence>
<feature type="compositionally biased region" description="Low complexity" evidence="21">
    <location>
        <begin position="1364"/>
        <end position="1386"/>
    </location>
</feature>
<evidence type="ECO:0000259" key="23">
    <source>
        <dbReference type="PROSITE" id="PS51913"/>
    </source>
</evidence>
<dbReference type="GO" id="GO:0003777">
    <property type="term" value="F:microtubule motor activity"/>
    <property type="evidence" value="ECO:0007669"/>
    <property type="project" value="InterPro"/>
</dbReference>
<dbReference type="GO" id="GO:0045944">
    <property type="term" value="P:positive regulation of transcription by RNA polymerase II"/>
    <property type="evidence" value="ECO:0007669"/>
    <property type="project" value="TreeGrafter"/>
</dbReference>
<feature type="compositionally biased region" description="Low complexity" evidence="21">
    <location>
        <begin position="890"/>
        <end position="908"/>
    </location>
</feature>
<protein>
    <recommendedName>
        <fullName evidence="18">Kinesin-like protein KIF3B</fullName>
    </recommendedName>
</protein>
<dbReference type="PANTHER" id="PTHR13578">
    <property type="entry name" value="ADDITIONAL SEX COMBS LIKE PROTEIN ASXL"/>
    <property type="match status" value="1"/>
</dbReference>
<evidence type="ECO:0000256" key="16">
    <source>
        <dbReference type="ARBA" id="ARBA00023212"/>
    </source>
</evidence>
<dbReference type="SMART" id="SM00129">
    <property type="entry name" value="KISc"/>
    <property type="match status" value="1"/>
</dbReference>
<feature type="domain" description="HTH HARE-type" evidence="23">
    <location>
        <begin position="766"/>
        <end position="840"/>
    </location>
</feature>
<feature type="compositionally biased region" description="Low complexity" evidence="21">
    <location>
        <begin position="1286"/>
        <end position="1313"/>
    </location>
</feature>
<evidence type="ECO:0000256" key="3">
    <source>
        <dbReference type="ARBA" id="ARBA00006391"/>
    </source>
</evidence>
<evidence type="ECO:0000256" key="2">
    <source>
        <dbReference type="ARBA" id="ARBA00004245"/>
    </source>
</evidence>
<feature type="domain" description="DEUBAD" evidence="24">
    <location>
        <begin position="983"/>
        <end position="1092"/>
    </location>
</feature>
<dbReference type="Pfam" id="PF13922">
    <property type="entry name" value="PHD_3"/>
    <property type="match status" value="1"/>
</dbReference>
<feature type="compositionally biased region" description="Polar residues" evidence="21">
    <location>
        <begin position="1822"/>
        <end position="1834"/>
    </location>
</feature>
<evidence type="ECO:0000313" key="25">
    <source>
        <dbReference type="EMBL" id="CAG5866699.1"/>
    </source>
</evidence>
<evidence type="ECO:0000256" key="1">
    <source>
        <dbReference type="ARBA" id="ARBA00004123"/>
    </source>
</evidence>
<dbReference type="FunFam" id="3.40.850.10:FF:000017">
    <property type="entry name" value="Kinesin-like protein"/>
    <property type="match status" value="1"/>
</dbReference>